<dbReference type="EMBL" id="CP136336">
    <property type="protein sequence ID" value="WOB09933.1"/>
    <property type="molecule type" value="Genomic_DNA"/>
</dbReference>
<evidence type="ECO:0000313" key="3">
    <source>
        <dbReference type="EMBL" id="WOB09933.1"/>
    </source>
</evidence>
<dbReference type="InterPro" id="IPR011042">
    <property type="entry name" value="6-blade_b-propeller_TolB-like"/>
</dbReference>
<evidence type="ECO:0000313" key="4">
    <source>
        <dbReference type="Proteomes" id="UP001303946"/>
    </source>
</evidence>
<dbReference type="EC" id="1.1.5.-" evidence="3"/>
<dbReference type="InterPro" id="IPR011041">
    <property type="entry name" value="Quinoprot_gluc/sorb_DH_b-prop"/>
</dbReference>
<sequence>MKRPPSQENSASAIDLQRRASLARLTALCAAISVPLVSCGGGDSPAPPNVPPAPPPGGGSGGGGNTPPPPPPPPPPAPGVQVTRLNAGAQLPATPWGFVFLPNGRMVVTLKAGQLAVFSADYRSFVTGFSGIPTVDTESQGGLLDIALDPDYTTPGSDWVYISYAEPDRNMLGTAVTRGRLDLVNNQFLDKPPTPLFRQFPKTGVPAHYGSRLAFGRDKTLFITLGEKQSSNLAQDLTTTLGKVVRINRDGSIPGNNPDMGAGARPGIWSYGHRNPQGAAIHPGTGELWISEHGPQGGDEINIARAGQNYGWPNVSYGCDYGATTSTCMIGGGTHAPSYTEPVTWWPGPGNTPPYNSIAWSAMAFYDGAGFPEWQGNLLVASQAGQALWRMTLSGNTVTARERIWEGERVRCVRQGPDGWIYFTTDDGWLYRISR</sequence>
<dbReference type="GO" id="GO:0016491">
    <property type="term" value="F:oxidoreductase activity"/>
    <property type="evidence" value="ECO:0007669"/>
    <property type="project" value="UniProtKB-KW"/>
</dbReference>
<feature type="domain" description="Glucose/Sorbosone dehydrogenase" evidence="2">
    <location>
        <begin position="94"/>
        <end position="431"/>
    </location>
</feature>
<dbReference type="PANTHER" id="PTHR19328:SF75">
    <property type="entry name" value="ALDOSE SUGAR DEHYDROGENASE YLII"/>
    <property type="match status" value="1"/>
</dbReference>
<feature type="compositionally biased region" description="Pro residues" evidence="1">
    <location>
        <begin position="45"/>
        <end position="57"/>
    </location>
</feature>
<dbReference type="InterPro" id="IPR012938">
    <property type="entry name" value="Glc/Sorbosone_DH"/>
</dbReference>
<feature type="region of interest" description="Disordered" evidence="1">
    <location>
        <begin position="40"/>
        <end position="79"/>
    </location>
</feature>
<feature type="compositionally biased region" description="Pro residues" evidence="1">
    <location>
        <begin position="66"/>
        <end position="78"/>
    </location>
</feature>
<evidence type="ECO:0000256" key="1">
    <source>
        <dbReference type="SAM" id="MobiDB-lite"/>
    </source>
</evidence>
<keyword evidence="4" id="KW-1185">Reference proteome</keyword>
<reference evidence="3 4" key="1">
    <citation type="submission" date="2023-10" db="EMBL/GenBank/DDBJ databases">
        <title>Bacteria for the degradation of biodegradable plastic PBAT(Polybutylene adipate terephthalate).</title>
        <authorList>
            <person name="Weon H.-Y."/>
            <person name="Yeon J."/>
        </authorList>
    </citation>
    <scope>NUCLEOTIDE SEQUENCE [LARGE SCALE GENOMIC DNA]</scope>
    <source>
        <strain evidence="3 4">SBD 7-3</strain>
    </source>
</reference>
<dbReference type="PANTHER" id="PTHR19328">
    <property type="entry name" value="HEDGEHOG-INTERACTING PROTEIN"/>
    <property type="match status" value="1"/>
</dbReference>
<evidence type="ECO:0000259" key="2">
    <source>
        <dbReference type="Pfam" id="PF07995"/>
    </source>
</evidence>
<protein>
    <submittedName>
        <fullName evidence="3">PQQ-dependent sugar dehydrogenase</fullName>
        <ecNumber evidence="3">1.1.5.-</ecNumber>
    </submittedName>
</protein>
<proteinExistence type="predicted"/>
<name>A0ABZ0CY83_9BURK</name>
<dbReference type="Gene3D" id="2.120.10.30">
    <property type="entry name" value="TolB, C-terminal domain"/>
    <property type="match status" value="1"/>
</dbReference>
<dbReference type="Proteomes" id="UP001303946">
    <property type="component" value="Chromosome"/>
</dbReference>
<accession>A0ABZ0CY83</accession>
<keyword evidence="3" id="KW-0560">Oxidoreductase</keyword>
<gene>
    <name evidence="3" type="ORF">RXV79_07655</name>
</gene>
<dbReference type="RefSeq" id="WP_316702810.1">
    <property type="nucleotide sequence ID" value="NZ_CP136336.1"/>
</dbReference>
<dbReference type="Pfam" id="PF07995">
    <property type="entry name" value="GSDH"/>
    <property type="match status" value="1"/>
</dbReference>
<dbReference type="SUPFAM" id="SSF50952">
    <property type="entry name" value="Soluble quinoprotein glucose dehydrogenase"/>
    <property type="match status" value="1"/>
</dbReference>
<organism evidence="3 4">
    <name type="scientific">Piscinibacter gummiphilus</name>
    <dbReference type="NCBI Taxonomy" id="946333"/>
    <lineage>
        <taxon>Bacteria</taxon>
        <taxon>Pseudomonadati</taxon>
        <taxon>Pseudomonadota</taxon>
        <taxon>Betaproteobacteria</taxon>
        <taxon>Burkholderiales</taxon>
        <taxon>Sphaerotilaceae</taxon>
        <taxon>Piscinibacter</taxon>
    </lineage>
</organism>